<feature type="domain" description="Aldehyde dehydrogenase" evidence="6">
    <location>
        <begin position="21"/>
        <end position="471"/>
    </location>
</feature>
<dbReference type="InterPro" id="IPR016163">
    <property type="entry name" value="Ald_DH_C"/>
</dbReference>
<dbReference type="PANTHER" id="PTHR42986:SF1">
    <property type="entry name" value="BENZALDEHYDE DEHYDROGENASE YFMT"/>
    <property type="match status" value="1"/>
</dbReference>
<dbReference type="CDD" id="cd07105">
    <property type="entry name" value="ALDH_SaliADH"/>
    <property type="match status" value="1"/>
</dbReference>
<evidence type="ECO:0000256" key="4">
    <source>
        <dbReference type="PROSITE-ProRule" id="PRU10007"/>
    </source>
</evidence>
<keyword evidence="2 5" id="KW-0560">Oxidoreductase</keyword>
<sequence length="483" mass="50782">MNNVGLLINGSTQEAAGGAFFDRQNPITGEVATRAAAATVDDALKAADAAAMAFPEWAKTSPKGRREVLLNAAEALKSRADRIVEAMADEIGATTAWAMFNVGLASDMLVEAASMTTQISGELIPSNRPGSLAMAVRQPVGVVLSIAPWNAPVILGVRSIAMPLACGNSVVMKTSEICPNTHMQILEALTEGGLPKGVLNGISNAPETASEIVEALIAHRAVRRINFTGSTRVGKLVAETAGRHLKPALLELGGKAPAVILDDADLDHAVAAVAFGAYMNQGQICMSTERVIVDEAVADPFVEKLTDKVRTLKAGDPREGKTPLGSVVDKTAAQRIQELISDAVDKGAVVLAGGVVDGTIIGATLLDRVSPSMRIYREETFGPVACIYRAGSVDEAVRIANDTEYGLSASVFGQNTMRAMSVAQRIESGICHINGPTVHDEAQMPFGGMKESGYGRFGGKAGIDQFTELRWLTIQDGPLHFPI</sequence>
<proteinExistence type="inferred from homology"/>
<reference evidence="7" key="1">
    <citation type="journal article" date="2014" name="Int. J. Syst. Evol. Microbiol.">
        <title>Complete genome of a new Firmicutes species belonging to the dominant human colonic microbiota ('Ruminococcus bicirculans') reveals two chromosomes and a selective capacity to utilize plant glucans.</title>
        <authorList>
            <consortium name="NISC Comparative Sequencing Program"/>
            <person name="Wegmann U."/>
            <person name="Louis P."/>
            <person name="Goesmann A."/>
            <person name="Henrissat B."/>
            <person name="Duncan S.H."/>
            <person name="Flint H.J."/>
        </authorList>
    </citation>
    <scope>NUCLEOTIDE SEQUENCE</scope>
    <source>
        <strain evidence="7">NBRC 103408</strain>
    </source>
</reference>
<keyword evidence="3" id="KW-0520">NAD</keyword>
<organism evidence="7 8">
    <name type="scientific">Sneathiella chinensis</name>
    <dbReference type="NCBI Taxonomy" id="349750"/>
    <lineage>
        <taxon>Bacteria</taxon>
        <taxon>Pseudomonadati</taxon>
        <taxon>Pseudomonadota</taxon>
        <taxon>Alphaproteobacteria</taxon>
        <taxon>Sneathiellales</taxon>
        <taxon>Sneathiellaceae</taxon>
        <taxon>Sneathiella</taxon>
    </lineage>
</organism>
<keyword evidence="8" id="KW-1185">Reference proteome</keyword>
<dbReference type="Gene3D" id="3.40.605.10">
    <property type="entry name" value="Aldehyde Dehydrogenase, Chain A, domain 1"/>
    <property type="match status" value="1"/>
</dbReference>
<dbReference type="InterPro" id="IPR029510">
    <property type="entry name" value="Ald_DH_CS_GLU"/>
</dbReference>
<evidence type="ECO:0000256" key="3">
    <source>
        <dbReference type="ARBA" id="ARBA00023027"/>
    </source>
</evidence>
<evidence type="ECO:0000256" key="1">
    <source>
        <dbReference type="ARBA" id="ARBA00009986"/>
    </source>
</evidence>
<evidence type="ECO:0000313" key="7">
    <source>
        <dbReference type="EMBL" id="GLQ06757.1"/>
    </source>
</evidence>
<dbReference type="InterPro" id="IPR016161">
    <property type="entry name" value="Ald_DH/histidinol_DH"/>
</dbReference>
<accession>A0ABQ5U3V7</accession>
<name>A0ABQ5U3V7_9PROT</name>
<comment type="similarity">
    <text evidence="1 5">Belongs to the aldehyde dehydrogenase family.</text>
</comment>
<gene>
    <name evidence="7" type="primary">vdh</name>
    <name evidence="7" type="ORF">GCM10007924_19780</name>
</gene>
<dbReference type="Gene3D" id="3.40.309.10">
    <property type="entry name" value="Aldehyde Dehydrogenase, Chain A, domain 2"/>
    <property type="match status" value="1"/>
</dbReference>
<evidence type="ECO:0000259" key="6">
    <source>
        <dbReference type="Pfam" id="PF00171"/>
    </source>
</evidence>
<dbReference type="Proteomes" id="UP001161409">
    <property type="component" value="Unassembled WGS sequence"/>
</dbReference>
<evidence type="ECO:0000313" key="8">
    <source>
        <dbReference type="Proteomes" id="UP001161409"/>
    </source>
</evidence>
<comment type="caution">
    <text evidence="7">The sequence shown here is derived from an EMBL/GenBank/DDBJ whole genome shotgun (WGS) entry which is preliminary data.</text>
</comment>
<evidence type="ECO:0000256" key="5">
    <source>
        <dbReference type="RuleBase" id="RU003345"/>
    </source>
</evidence>
<dbReference type="PANTHER" id="PTHR42986">
    <property type="entry name" value="BENZALDEHYDE DEHYDROGENASE YFMT"/>
    <property type="match status" value="1"/>
</dbReference>
<dbReference type="RefSeq" id="WP_169562156.1">
    <property type="nucleotide sequence ID" value="NZ_BSNF01000007.1"/>
</dbReference>
<dbReference type="InterPro" id="IPR015590">
    <property type="entry name" value="Aldehyde_DH_dom"/>
</dbReference>
<dbReference type="PROSITE" id="PS00687">
    <property type="entry name" value="ALDEHYDE_DEHYDR_GLU"/>
    <property type="match status" value="1"/>
</dbReference>
<dbReference type="Pfam" id="PF00171">
    <property type="entry name" value="Aldedh"/>
    <property type="match status" value="1"/>
</dbReference>
<feature type="active site" evidence="4">
    <location>
        <position position="251"/>
    </location>
</feature>
<protein>
    <submittedName>
        <fullName evidence="7">Salicylaldehyde dehydrogenase</fullName>
    </submittedName>
</protein>
<dbReference type="EMBL" id="BSNF01000007">
    <property type="protein sequence ID" value="GLQ06757.1"/>
    <property type="molecule type" value="Genomic_DNA"/>
</dbReference>
<reference evidence="7" key="2">
    <citation type="submission" date="2023-01" db="EMBL/GenBank/DDBJ databases">
        <title>Draft genome sequence of Sneathiella chinensis strain NBRC 103408.</title>
        <authorList>
            <person name="Sun Q."/>
            <person name="Mori K."/>
        </authorList>
    </citation>
    <scope>NUCLEOTIDE SEQUENCE</scope>
    <source>
        <strain evidence="7">NBRC 103408</strain>
    </source>
</reference>
<evidence type="ECO:0000256" key="2">
    <source>
        <dbReference type="ARBA" id="ARBA00023002"/>
    </source>
</evidence>
<dbReference type="SUPFAM" id="SSF53720">
    <property type="entry name" value="ALDH-like"/>
    <property type="match status" value="1"/>
</dbReference>
<dbReference type="InterPro" id="IPR016162">
    <property type="entry name" value="Ald_DH_N"/>
</dbReference>